<accession>A0A6G4A0M5</accession>
<organism evidence="1">
    <name type="scientific">Paenibacillus sp. SYP-B3998</name>
    <dbReference type="NCBI Taxonomy" id="2678564"/>
    <lineage>
        <taxon>Bacteria</taxon>
        <taxon>Bacillati</taxon>
        <taxon>Bacillota</taxon>
        <taxon>Bacilli</taxon>
        <taxon>Bacillales</taxon>
        <taxon>Paenibacillaceae</taxon>
        <taxon>Paenibacillus</taxon>
    </lineage>
</organism>
<dbReference type="Gene3D" id="3.40.630.30">
    <property type="match status" value="1"/>
</dbReference>
<evidence type="ECO:0000313" key="1">
    <source>
        <dbReference type="EMBL" id="NEW07484.1"/>
    </source>
</evidence>
<dbReference type="AlphaFoldDB" id="A0A6G4A0M5"/>
<dbReference type="EMBL" id="JAAIKC010000005">
    <property type="protein sequence ID" value="NEW07484.1"/>
    <property type="molecule type" value="Genomic_DNA"/>
</dbReference>
<dbReference type="RefSeq" id="WP_163948521.1">
    <property type="nucleotide sequence ID" value="NZ_JAAIKC010000005.1"/>
</dbReference>
<keyword evidence="1" id="KW-0808">Transferase</keyword>
<reference evidence="1" key="1">
    <citation type="submission" date="2020-02" db="EMBL/GenBank/DDBJ databases">
        <authorList>
            <person name="Shen X.-R."/>
            <person name="Zhang Y.-X."/>
        </authorList>
    </citation>
    <scope>NUCLEOTIDE SEQUENCE</scope>
    <source>
        <strain evidence="1">SYP-B3998</strain>
    </source>
</reference>
<dbReference type="InterPro" id="IPR016181">
    <property type="entry name" value="Acyl_CoA_acyltransferase"/>
</dbReference>
<sequence length="145" mass="16506">MDYVIRQATSQDTTQISSLISQLTGKSISPLHIENRLHFMQSHPNESLYVYVEENQIRGTLGFRIRESTDSDLKFSEVSVLSLDEPSEDPNATDKLKHFAELLANKHACTGMWWVTGSERKNGTHALGQQLGFQETGYKFVKRFL</sequence>
<comment type="caution">
    <text evidence="1">The sequence shown here is derived from an EMBL/GenBank/DDBJ whole genome shotgun (WGS) entry which is preliminary data.</text>
</comment>
<gene>
    <name evidence="1" type="ORF">GK047_15875</name>
</gene>
<dbReference type="SUPFAM" id="SSF55729">
    <property type="entry name" value="Acyl-CoA N-acyltransferases (Nat)"/>
    <property type="match status" value="1"/>
</dbReference>
<name>A0A6G4A0M5_9BACL</name>
<proteinExistence type="predicted"/>
<dbReference type="GO" id="GO:0016740">
    <property type="term" value="F:transferase activity"/>
    <property type="evidence" value="ECO:0007669"/>
    <property type="project" value="UniProtKB-KW"/>
</dbReference>
<protein>
    <submittedName>
        <fullName evidence="1">GNAT family N-acetyltransferase</fullName>
    </submittedName>
</protein>